<dbReference type="PANTHER" id="PTHR24198">
    <property type="entry name" value="ANKYRIN REPEAT AND PROTEIN KINASE DOMAIN-CONTAINING PROTEIN"/>
    <property type="match status" value="1"/>
</dbReference>
<dbReference type="SUPFAM" id="SSF48403">
    <property type="entry name" value="Ankyrin repeat"/>
    <property type="match status" value="1"/>
</dbReference>
<protein>
    <submittedName>
        <fullName evidence="4">Ankyrin repeat protein</fullName>
    </submittedName>
</protein>
<dbReference type="OrthoDB" id="5406014at2759"/>
<sequence>MVGRSFFFQENPFFTSAKPPEYVSFITNTRLLIRAITKEDLKEIRRIMKPDCRNIDASACKQKFAYGDPRTPDSVAMLCKNDAIRQEYFKLRSQLATGKSPRKEPNLLQRKTTGKSNFYMLGRATRAIEMTRGGREGNNAFLKFEPGFDHSNTAEFLVQSGMSYKDIVKLSKEANTAANVNINYMDNMVVVAARLGLREMASAFAEGPAKCNLNDLHRETLKSNPQLPERILPVSVLKKGYNNANITPLHTAAINPNVKILERLRTIEPNVNVPDTNNWYTIHYAAACEGPEPLKFLLKNGAAPSSLTKQHETPLHVAARAGRKENIKILLDAFSKLETTEGDAPAIKPEKSLINARTRQGETALTLAVASQSLDAVTALLAHKTVLVDHPTSTSHNKMTPLMVSVKHML</sequence>
<dbReference type="InterPro" id="IPR036770">
    <property type="entry name" value="Ankyrin_rpt-contain_sf"/>
</dbReference>
<dbReference type="PANTHER" id="PTHR24198:SF165">
    <property type="entry name" value="ANKYRIN REPEAT-CONTAINING PROTEIN-RELATED"/>
    <property type="match status" value="1"/>
</dbReference>
<dbReference type="Proteomes" id="UP000053660">
    <property type="component" value="Unassembled WGS sequence"/>
</dbReference>
<feature type="repeat" description="ANK" evidence="3">
    <location>
        <begin position="310"/>
        <end position="342"/>
    </location>
</feature>
<evidence type="ECO:0000313" key="5">
    <source>
        <dbReference type="Proteomes" id="UP000053660"/>
    </source>
</evidence>
<dbReference type="PROSITE" id="PS50088">
    <property type="entry name" value="ANK_REPEAT"/>
    <property type="match status" value="1"/>
</dbReference>
<dbReference type="InterPro" id="IPR002110">
    <property type="entry name" value="Ankyrin_rpt"/>
</dbReference>
<organism evidence="4 5">
    <name type="scientific">Oesophagostomum dentatum</name>
    <name type="common">Nodular worm</name>
    <dbReference type="NCBI Taxonomy" id="61180"/>
    <lineage>
        <taxon>Eukaryota</taxon>
        <taxon>Metazoa</taxon>
        <taxon>Ecdysozoa</taxon>
        <taxon>Nematoda</taxon>
        <taxon>Chromadorea</taxon>
        <taxon>Rhabditida</taxon>
        <taxon>Rhabditina</taxon>
        <taxon>Rhabditomorpha</taxon>
        <taxon>Strongyloidea</taxon>
        <taxon>Strongylidae</taxon>
        <taxon>Oesophagostomum</taxon>
    </lineage>
</organism>
<evidence type="ECO:0000256" key="1">
    <source>
        <dbReference type="ARBA" id="ARBA00022737"/>
    </source>
</evidence>
<dbReference type="Gene3D" id="1.25.40.20">
    <property type="entry name" value="Ankyrin repeat-containing domain"/>
    <property type="match status" value="2"/>
</dbReference>
<keyword evidence="5" id="KW-1185">Reference proteome</keyword>
<gene>
    <name evidence="4" type="ORF">OESDEN_08186</name>
</gene>
<dbReference type="Pfam" id="PF12796">
    <property type="entry name" value="Ank_2"/>
    <property type="match status" value="1"/>
</dbReference>
<reference evidence="4 5" key="1">
    <citation type="submission" date="2014-03" db="EMBL/GenBank/DDBJ databases">
        <title>Draft genome of the hookworm Oesophagostomum dentatum.</title>
        <authorList>
            <person name="Mitreva M."/>
        </authorList>
    </citation>
    <scope>NUCLEOTIDE SEQUENCE [LARGE SCALE GENOMIC DNA]</scope>
    <source>
        <strain evidence="4 5">OD-Hann</strain>
    </source>
</reference>
<keyword evidence="1" id="KW-0677">Repeat</keyword>
<name>A0A0B1T706_OESDE</name>
<dbReference type="EMBL" id="KN551696">
    <property type="protein sequence ID" value="KHJ91936.1"/>
    <property type="molecule type" value="Genomic_DNA"/>
</dbReference>
<dbReference type="PROSITE" id="PS50297">
    <property type="entry name" value="ANK_REP_REGION"/>
    <property type="match status" value="1"/>
</dbReference>
<evidence type="ECO:0000256" key="2">
    <source>
        <dbReference type="ARBA" id="ARBA00023043"/>
    </source>
</evidence>
<dbReference type="SMART" id="SM00248">
    <property type="entry name" value="ANK"/>
    <property type="match status" value="4"/>
</dbReference>
<keyword evidence="2 3" id="KW-0040">ANK repeat</keyword>
<proteinExistence type="predicted"/>
<evidence type="ECO:0000256" key="3">
    <source>
        <dbReference type="PROSITE-ProRule" id="PRU00023"/>
    </source>
</evidence>
<evidence type="ECO:0000313" key="4">
    <source>
        <dbReference type="EMBL" id="KHJ91936.1"/>
    </source>
</evidence>
<accession>A0A0B1T706</accession>
<dbReference type="AlphaFoldDB" id="A0A0B1T706"/>